<dbReference type="AlphaFoldDB" id="A0A8K0FZH6"/>
<feature type="domain" description="ABC transporter" evidence="1">
    <location>
        <begin position="22"/>
        <end position="130"/>
    </location>
</feature>
<reference evidence="2" key="1">
    <citation type="submission" date="2019-08" db="EMBL/GenBank/DDBJ databases">
        <title>The genome of the North American firefly Photinus pyralis.</title>
        <authorList>
            <consortium name="Photinus pyralis genome working group"/>
            <person name="Fallon T.R."/>
            <person name="Sander Lower S.E."/>
            <person name="Weng J.-K."/>
        </authorList>
    </citation>
    <scope>NUCLEOTIDE SEQUENCE</scope>
    <source>
        <strain evidence="2">TRF0915ILg1</strain>
        <tissue evidence="2">Whole body</tissue>
    </source>
</reference>
<protein>
    <recommendedName>
        <fullName evidence="1">ABC transporter domain-containing protein</fullName>
    </recommendedName>
</protein>
<dbReference type="PANTHER" id="PTHR43038">
    <property type="entry name" value="ATP-BINDING CASSETTE, SUB-FAMILY H, MEMBER 1"/>
    <property type="match status" value="1"/>
</dbReference>
<dbReference type="InterPro" id="IPR003439">
    <property type="entry name" value="ABC_transporter-like_ATP-bd"/>
</dbReference>
<proteinExistence type="predicted"/>
<evidence type="ECO:0000259" key="1">
    <source>
        <dbReference type="Pfam" id="PF00005"/>
    </source>
</evidence>
<gene>
    <name evidence="2" type="ORF">ILUMI_25614</name>
</gene>
<dbReference type="GO" id="GO:0005524">
    <property type="term" value="F:ATP binding"/>
    <property type="evidence" value="ECO:0007669"/>
    <property type="project" value="InterPro"/>
</dbReference>
<dbReference type="GO" id="GO:0016887">
    <property type="term" value="F:ATP hydrolysis activity"/>
    <property type="evidence" value="ECO:0007669"/>
    <property type="project" value="InterPro"/>
</dbReference>
<evidence type="ECO:0000313" key="2">
    <source>
        <dbReference type="EMBL" id="KAF2880561.1"/>
    </source>
</evidence>
<dbReference type="SUPFAM" id="SSF52540">
    <property type="entry name" value="P-loop containing nucleoside triphosphate hydrolases"/>
    <property type="match status" value="1"/>
</dbReference>
<dbReference type="InterPro" id="IPR027417">
    <property type="entry name" value="P-loop_NTPase"/>
</dbReference>
<sequence>MDQNLAVHVENATKIYDDREILNSFSMHVPKHAIYGLLGASGCGKTTLLNCLVGIKRLNSGKICVLDKDLDLGVFPFSQIGYMPQEIGLTLEFTIKEAVCYFAKIFGISYSVTKERFSQLSKLLDLPPSRKYVVNN</sequence>
<dbReference type="OrthoDB" id="10255969at2759"/>
<name>A0A8K0FZH6_IGNLU</name>
<dbReference type="Gene3D" id="3.40.50.300">
    <property type="entry name" value="P-loop containing nucleotide triphosphate hydrolases"/>
    <property type="match status" value="1"/>
</dbReference>
<accession>A0A8K0FZH6</accession>
<dbReference type="PANTHER" id="PTHR43038:SF3">
    <property type="entry name" value="ABC TRANSPORTER G FAMILY MEMBER 20 ISOFORM X1"/>
    <property type="match status" value="1"/>
</dbReference>
<keyword evidence="3" id="KW-1185">Reference proteome</keyword>
<dbReference type="Proteomes" id="UP000801492">
    <property type="component" value="Unassembled WGS sequence"/>
</dbReference>
<comment type="caution">
    <text evidence="2">The sequence shown here is derived from an EMBL/GenBank/DDBJ whole genome shotgun (WGS) entry which is preliminary data.</text>
</comment>
<evidence type="ECO:0000313" key="3">
    <source>
        <dbReference type="Proteomes" id="UP000801492"/>
    </source>
</evidence>
<organism evidence="2 3">
    <name type="scientific">Ignelater luminosus</name>
    <name type="common">Cucubano</name>
    <name type="synonym">Pyrophorus luminosus</name>
    <dbReference type="NCBI Taxonomy" id="2038154"/>
    <lineage>
        <taxon>Eukaryota</taxon>
        <taxon>Metazoa</taxon>
        <taxon>Ecdysozoa</taxon>
        <taxon>Arthropoda</taxon>
        <taxon>Hexapoda</taxon>
        <taxon>Insecta</taxon>
        <taxon>Pterygota</taxon>
        <taxon>Neoptera</taxon>
        <taxon>Endopterygota</taxon>
        <taxon>Coleoptera</taxon>
        <taxon>Polyphaga</taxon>
        <taxon>Elateriformia</taxon>
        <taxon>Elateroidea</taxon>
        <taxon>Elateridae</taxon>
        <taxon>Agrypninae</taxon>
        <taxon>Pyrophorini</taxon>
        <taxon>Ignelater</taxon>
    </lineage>
</organism>
<dbReference type="EMBL" id="VTPC01090952">
    <property type="protein sequence ID" value="KAF2880561.1"/>
    <property type="molecule type" value="Genomic_DNA"/>
</dbReference>
<dbReference type="Pfam" id="PF00005">
    <property type="entry name" value="ABC_tran"/>
    <property type="match status" value="1"/>
</dbReference>